<comment type="caution">
    <text evidence="8">The sequence shown here is derived from an EMBL/GenBank/DDBJ whole genome shotgun (WGS) entry which is preliminary data.</text>
</comment>
<gene>
    <name evidence="8" type="primary">nasE</name>
    <name evidence="8" type="ORF">ADA01nite_23580</name>
</gene>
<accession>A0A511VAG7</accession>
<organism evidence="8 9">
    <name type="scientific">Aneurinibacillus danicus</name>
    <dbReference type="NCBI Taxonomy" id="267746"/>
    <lineage>
        <taxon>Bacteria</taxon>
        <taxon>Bacillati</taxon>
        <taxon>Bacillota</taxon>
        <taxon>Bacilli</taxon>
        <taxon>Bacillales</taxon>
        <taxon>Paenibacillaceae</taxon>
        <taxon>Aneurinibacillus group</taxon>
        <taxon>Aneurinibacillus</taxon>
    </lineage>
</organism>
<dbReference type="GO" id="GO:0042128">
    <property type="term" value="P:nitrate assimilation"/>
    <property type="evidence" value="ECO:0007669"/>
    <property type="project" value="UniProtKB-KW"/>
</dbReference>
<dbReference type="NCBIfam" id="TIGR02378">
    <property type="entry name" value="nirD_assim_sml"/>
    <property type="match status" value="1"/>
</dbReference>
<name>A0A511VAG7_9BACL</name>
<dbReference type="GO" id="GO:0046872">
    <property type="term" value="F:metal ion binding"/>
    <property type="evidence" value="ECO:0007669"/>
    <property type="project" value="UniProtKB-KW"/>
</dbReference>
<dbReference type="PROSITE" id="PS51296">
    <property type="entry name" value="RIESKE"/>
    <property type="match status" value="1"/>
</dbReference>
<keyword evidence="6" id="KW-0534">Nitrate assimilation</keyword>
<sequence>MKRYRIGPIESLPVQTGRVVYIENREIAVFRLSNGEVQAVENRCPHKGGPLAEGIVSGNYVFCPLHDRKINLKDGLVQKPDIGCVRTYPVELIEGTVILGIPVKEAAISG</sequence>
<dbReference type="InterPro" id="IPR012748">
    <property type="entry name" value="Rieske-like_NirD"/>
</dbReference>
<dbReference type="PANTHER" id="PTHR21496:SF23">
    <property type="entry name" value="3-PHENYLPROPIONATE_CINNAMIC ACID DIOXYGENASE FERREDOXIN SUBUNIT"/>
    <property type="match status" value="1"/>
</dbReference>
<dbReference type="CDD" id="cd03530">
    <property type="entry name" value="Rieske_NirD_small_Bacillus"/>
    <property type="match status" value="1"/>
</dbReference>
<evidence type="ECO:0000256" key="2">
    <source>
        <dbReference type="ARBA" id="ARBA00022723"/>
    </source>
</evidence>
<evidence type="ECO:0000256" key="5">
    <source>
        <dbReference type="ARBA" id="ARBA00023014"/>
    </source>
</evidence>
<feature type="domain" description="Rieske" evidence="7">
    <location>
        <begin position="3"/>
        <end position="99"/>
    </location>
</feature>
<keyword evidence="9" id="KW-1185">Reference proteome</keyword>
<evidence type="ECO:0000256" key="3">
    <source>
        <dbReference type="ARBA" id="ARBA00023002"/>
    </source>
</evidence>
<dbReference type="EMBL" id="BJXX01000103">
    <property type="protein sequence ID" value="GEN34898.1"/>
    <property type="molecule type" value="Genomic_DNA"/>
</dbReference>
<evidence type="ECO:0000313" key="8">
    <source>
        <dbReference type="EMBL" id="GEN34898.1"/>
    </source>
</evidence>
<dbReference type="InterPro" id="IPR036922">
    <property type="entry name" value="Rieske_2Fe-2S_sf"/>
</dbReference>
<dbReference type="RefSeq" id="WP_146810152.1">
    <property type="nucleotide sequence ID" value="NZ_BJXX01000103.1"/>
</dbReference>
<dbReference type="GO" id="GO:0004497">
    <property type="term" value="F:monooxygenase activity"/>
    <property type="evidence" value="ECO:0007669"/>
    <property type="project" value="UniProtKB-ARBA"/>
</dbReference>
<dbReference type="OrthoDB" id="593800at2"/>
<dbReference type="Pfam" id="PF00355">
    <property type="entry name" value="Rieske"/>
    <property type="match status" value="1"/>
</dbReference>
<dbReference type="GO" id="GO:0051537">
    <property type="term" value="F:2 iron, 2 sulfur cluster binding"/>
    <property type="evidence" value="ECO:0007669"/>
    <property type="project" value="UniProtKB-KW"/>
</dbReference>
<dbReference type="SUPFAM" id="SSF50022">
    <property type="entry name" value="ISP domain"/>
    <property type="match status" value="1"/>
</dbReference>
<evidence type="ECO:0000313" key="9">
    <source>
        <dbReference type="Proteomes" id="UP000321157"/>
    </source>
</evidence>
<evidence type="ECO:0000256" key="4">
    <source>
        <dbReference type="ARBA" id="ARBA00023004"/>
    </source>
</evidence>
<dbReference type="AlphaFoldDB" id="A0A511VAG7"/>
<keyword evidence="4" id="KW-0408">Iron</keyword>
<keyword evidence="3" id="KW-0560">Oxidoreductase</keyword>
<reference evidence="8 9" key="1">
    <citation type="submission" date="2019-07" db="EMBL/GenBank/DDBJ databases">
        <title>Whole genome shotgun sequence of Aneurinibacillus danicus NBRC 102444.</title>
        <authorList>
            <person name="Hosoyama A."/>
            <person name="Uohara A."/>
            <person name="Ohji S."/>
            <person name="Ichikawa N."/>
        </authorList>
    </citation>
    <scope>NUCLEOTIDE SEQUENCE [LARGE SCALE GENOMIC DNA]</scope>
    <source>
        <strain evidence="8 9">NBRC 102444</strain>
    </source>
</reference>
<dbReference type="GO" id="GO:0008942">
    <property type="term" value="F:nitrite reductase [NAD(P)H] activity"/>
    <property type="evidence" value="ECO:0007669"/>
    <property type="project" value="InterPro"/>
</dbReference>
<keyword evidence="5" id="KW-0411">Iron-sulfur</keyword>
<proteinExistence type="predicted"/>
<evidence type="ECO:0000256" key="1">
    <source>
        <dbReference type="ARBA" id="ARBA00022714"/>
    </source>
</evidence>
<keyword evidence="2" id="KW-0479">Metal-binding</keyword>
<evidence type="ECO:0000259" key="7">
    <source>
        <dbReference type="PROSITE" id="PS51296"/>
    </source>
</evidence>
<dbReference type="GO" id="GO:0016705">
    <property type="term" value="F:oxidoreductase activity, acting on paired donors, with incorporation or reduction of molecular oxygen"/>
    <property type="evidence" value="ECO:0007669"/>
    <property type="project" value="UniProtKB-ARBA"/>
</dbReference>
<dbReference type="Proteomes" id="UP000321157">
    <property type="component" value="Unassembled WGS sequence"/>
</dbReference>
<protein>
    <submittedName>
        <fullName evidence="8">Assimilatory nitrite reductase [NAD(P)H] small subunit</fullName>
    </submittedName>
</protein>
<dbReference type="InterPro" id="IPR017941">
    <property type="entry name" value="Rieske_2Fe-2S"/>
</dbReference>
<dbReference type="Gene3D" id="2.102.10.10">
    <property type="entry name" value="Rieske [2Fe-2S] iron-sulphur domain"/>
    <property type="match status" value="1"/>
</dbReference>
<dbReference type="PANTHER" id="PTHR21496">
    <property type="entry name" value="FERREDOXIN-RELATED"/>
    <property type="match status" value="1"/>
</dbReference>
<keyword evidence="1" id="KW-0001">2Fe-2S</keyword>
<evidence type="ECO:0000256" key="6">
    <source>
        <dbReference type="ARBA" id="ARBA00023063"/>
    </source>
</evidence>